<dbReference type="InterPro" id="IPR011989">
    <property type="entry name" value="ARM-like"/>
</dbReference>
<feature type="region of interest" description="Disordered" evidence="11">
    <location>
        <begin position="1049"/>
        <end position="1084"/>
    </location>
</feature>
<dbReference type="Gene3D" id="1.25.10.10">
    <property type="entry name" value="Leucine-rich Repeat Variant"/>
    <property type="match status" value="2"/>
</dbReference>
<evidence type="ECO:0000313" key="15">
    <source>
        <dbReference type="Proteomes" id="UP001497392"/>
    </source>
</evidence>
<comment type="similarity">
    <text evidence="10">Belongs to the exportin family.</text>
</comment>
<evidence type="ECO:0000256" key="7">
    <source>
        <dbReference type="ARBA" id="ARBA00023242"/>
    </source>
</evidence>
<dbReference type="Pfam" id="PF08389">
    <property type="entry name" value="Xpo1"/>
    <property type="match status" value="1"/>
</dbReference>
<dbReference type="Pfam" id="PF19282">
    <property type="entry name" value="Exportin-T"/>
    <property type="match status" value="2"/>
</dbReference>
<dbReference type="InterPro" id="IPR016024">
    <property type="entry name" value="ARM-type_fold"/>
</dbReference>
<evidence type="ECO:0000256" key="6">
    <source>
        <dbReference type="ARBA" id="ARBA00022884"/>
    </source>
</evidence>
<evidence type="ECO:0000256" key="8">
    <source>
        <dbReference type="ARBA" id="ARBA00029784"/>
    </source>
</evidence>
<evidence type="ECO:0000259" key="12">
    <source>
        <dbReference type="Pfam" id="PF08389"/>
    </source>
</evidence>
<evidence type="ECO:0000256" key="1">
    <source>
        <dbReference type="ARBA" id="ARBA00004496"/>
    </source>
</evidence>
<sequence>MGADQADDFEKAILISFAQDGQVEESLKRRAAAYCDEVKRSPECLQLCLTRFTTSHYLEVRFWCLQTLHEILQRGPTAFDPQQLNLVNQTVWSWVRGAGQNAVPPFLKNKIAQNATCLLQMDFKGQWAMLMSILADGAGAADMLCRILVAIDEDIVSLDIPRSPDGVKASMEFKDTMRETCMTDLAGIWYNLVATYSESNPELAEAVLAAVRRYVSWIDIGLVANDRFVPMLVALLGAASGGLAGAAADVLSEIVLKRMDSTAKLRLVQQLNMAPMMAAWAERQLAQPSDSEVIGPHCARLLSSLVTEALEAWKKVENSIVSFTAVGLSIDSEATSEASAACATAQALIVSLFPAVLSTLQSEDEEVESALIPFLQAYVSKLRNSQKRGGSISQESRQHVRGILEAVASSAYYPESSSAPALDLLDRSAHALAAAEAEHSAAERRQELFVLFRNSAKIFPEEAYAVVGPRLQALVSEANTDFQDAELAITLLYELGEGASEEAIKPGTGALAQLAQGLMQMEVPASEHRLVALAIMETYVRYTRVLQHALHCLPAVLQTFLGARGIGHPDKESRALSCDMLANPQGAQCLALPARHAVGTRACYLFSRLVRSLRQNMRPLLSDILLRLQPHLAHILANPLPEAEPAAKGVKMQKAAQVQGTSTDDRLYAFEAAGQLLGTEDLAASEQETAVRGLLQPLQHQIDEQLAIAGKASAGSMQRRNAEALVQQALDAAARASKGFSLHLCTQARPHIGDLLAGPLQAAISIPQVLPENRVLRARMISFLHRLVECLGDRLLPYLPAALSALLPMTADASTVSDVCALLSQLAIRYKAALAPLLAKVVPEMVSRVHTLLPQSYDWSGADGKPGASEDKRERAEVQRAYYGFLNALAQNQLLQCLQGSAGTLDAVLEALMRGASTHTEPQTRKTCVQVLRQLVIEMRTATGSVPPHLKSFVMERCAGAICLAGLQNSQLDVRDAAVSTLLTDLASLLLTCAEATGGELPNYLKLHVLPHLPISPSLQESIVKDIGEGERSAKQLKGHLKDVLQACSGLQPKHSSRDKRERAETNGLQASRMSDGMLAGMSD</sequence>
<comment type="caution">
    <text evidence="14">The sequence shown here is derived from an EMBL/GenBank/DDBJ whole genome shotgun (WGS) entry which is preliminary data.</text>
</comment>
<evidence type="ECO:0000259" key="13">
    <source>
        <dbReference type="Pfam" id="PF19282"/>
    </source>
</evidence>
<evidence type="ECO:0000256" key="10">
    <source>
        <dbReference type="RuleBase" id="RU366037"/>
    </source>
</evidence>
<dbReference type="PANTHER" id="PTHR15952:SF11">
    <property type="entry name" value="EXPORTIN-T"/>
    <property type="match status" value="1"/>
</dbReference>
<dbReference type="PANTHER" id="PTHR15952">
    <property type="entry name" value="EXPORTIN-T/LOS1"/>
    <property type="match status" value="1"/>
</dbReference>
<protein>
    <recommendedName>
        <fullName evidence="2 10">Exportin-T</fullName>
    </recommendedName>
    <alternativeName>
        <fullName evidence="8 10">Exportin(tRNA)</fullName>
    </alternativeName>
    <alternativeName>
        <fullName evidence="9 10">tRNA exportin</fullName>
    </alternativeName>
</protein>
<keyword evidence="15" id="KW-1185">Reference proteome</keyword>
<reference evidence="14 15" key="1">
    <citation type="submission" date="2024-06" db="EMBL/GenBank/DDBJ databases">
        <authorList>
            <person name="Kraege A."/>
            <person name="Thomma B."/>
        </authorList>
    </citation>
    <scope>NUCLEOTIDE SEQUENCE [LARGE SCALE GENOMIC DNA]</scope>
</reference>
<accession>A0ABP1FLG0</accession>
<feature type="domain" description="Exportin-T C-terminal" evidence="13">
    <location>
        <begin position="596"/>
        <end position="1046"/>
    </location>
</feature>
<comment type="function">
    <text evidence="10">tRNA nucleus export receptor which facilitates tRNA translocation across the nuclear pore complex.</text>
</comment>
<keyword evidence="4 10" id="KW-0963">Cytoplasm</keyword>
<evidence type="ECO:0000256" key="4">
    <source>
        <dbReference type="ARBA" id="ARBA00022490"/>
    </source>
</evidence>
<keyword evidence="3 10" id="KW-0813">Transport</keyword>
<name>A0ABP1FLG0_9CHLO</name>
<dbReference type="EMBL" id="CAXHTA020000003">
    <property type="protein sequence ID" value="CAL5220226.1"/>
    <property type="molecule type" value="Genomic_DNA"/>
</dbReference>
<keyword evidence="6 10" id="KW-0694">RNA-binding</keyword>
<comment type="subcellular location">
    <subcellularLocation>
        <location evidence="1 10">Cytoplasm</location>
    </subcellularLocation>
    <subcellularLocation>
        <location evidence="10">Nucleus</location>
    </subcellularLocation>
    <text evidence="10">Shuttles between the nucleus and the cytoplasm.</text>
</comment>
<keyword evidence="7 10" id="KW-0539">Nucleus</keyword>
<evidence type="ECO:0000313" key="14">
    <source>
        <dbReference type="EMBL" id="CAL5220226.1"/>
    </source>
</evidence>
<evidence type="ECO:0000256" key="11">
    <source>
        <dbReference type="SAM" id="MobiDB-lite"/>
    </source>
</evidence>
<evidence type="ECO:0000256" key="2">
    <source>
        <dbReference type="ARBA" id="ARBA00018928"/>
    </source>
</evidence>
<dbReference type="InterPro" id="IPR013598">
    <property type="entry name" value="Exportin-1/Importin-b-like"/>
</dbReference>
<dbReference type="Proteomes" id="UP001497392">
    <property type="component" value="Unassembled WGS sequence"/>
</dbReference>
<organism evidence="14 15">
    <name type="scientific">Coccomyxa viridis</name>
    <dbReference type="NCBI Taxonomy" id="1274662"/>
    <lineage>
        <taxon>Eukaryota</taxon>
        <taxon>Viridiplantae</taxon>
        <taxon>Chlorophyta</taxon>
        <taxon>core chlorophytes</taxon>
        <taxon>Trebouxiophyceae</taxon>
        <taxon>Trebouxiophyceae incertae sedis</taxon>
        <taxon>Coccomyxaceae</taxon>
        <taxon>Coccomyxa</taxon>
    </lineage>
</organism>
<dbReference type="InterPro" id="IPR045546">
    <property type="entry name" value="Exportin-T_C"/>
</dbReference>
<keyword evidence="5 10" id="KW-0820">tRNA-binding</keyword>
<evidence type="ECO:0000256" key="3">
    <source>
        <dbReference type="ARBA" id="ARBA00022448"/>
    </source>
</evidence>
<gene>
    <name evidence="14" type="primary">g2202</name>
    <name evidence="14" type="ORF">VP750_LOCUS1885</name>
</gene>
<evidence type="ECO:0000256" key="9">
    <source>
        <dbReference type="ARBA" id="ARBA00032199"/>
    </source>
</evidence>
<proteinExistence type="inferred from homology"/>
<evidence type="ECO:0000256" key="5">
    <source>
        <dbReference type="ARBA" id="ARBA00022555"/>
    </source>
</evidence>
<dbReference type="InterPro" id="IPR040017">
    <property type="entry name" value="XPOT"/>
</dbReference>
<feature type="domain" description="Exportin-T C-terminal" evidence="13">
    <location>
        <begin position="342"/>
        <end position="576"/>
    </location>
</feature>
<dbReference type="SUPFAM" id="SSF48371">
    <property type="entry name" value="ARM repeat"/>
    <property type="match status" value="1"/>
</dbReference>
<feature type="domain" description="Exportin-1/Importin-beta-like" evidence="12">
    <location>
        <begin position="104"/>
        <end position="249"/>
    </location>
</feature>